<gene>
    <name evidence="2" type="ORF">Kpho02_32770</name>
</gene>
<dbReference type="InterPro" id="IPR011047">
    <property type="entry name" value="Quinoprotein_ADH-like_sf"/>
</dbReference>
<dbReference type="SUPFAM" id="SSF50998">
    <property type="entry name" value="Quinoprotein alcohol dehydrogenase-like"/>
    <property type="match status" value="1"/>
</dbReference>
<dbReference type="InterPro" id="IPR015943">
    <property type="entry name" value="WD40/YVTN_repeat-like_dom_sf"/>
</dbReference>
<dbReference type="AlphaFoldDB" id="A0A9W6Q9J0"/>
<evidence type="ECO:0000313" key="2">
    <source>
        <dbReference type="EMBL" id="GLW70978.1"/>
    </source>
</evidence>
<protein>
    <submittedName>
        <fullName evidence="2">Uncharacterized protein</fullName>
    </submittedName>
</protein>
<organism evidence="2 3">
    <name type="scientific">Kitasatospora phosalacinea</name>
    <dbReference type="NCBI Taxonomy" id="2065"/>
    <lineage>
        <taxon>Bacteria</taxon>
        <taxon>Bacillati</taxon>
        <taxon>Actinomycetota</taxon>
        <taxon>Actinomycetes</taxon>
        <taxon>Kitasatosporales</taxon>
        <taxon>Streptomycetaceae</taxon>
        <taxon>Kitasatospora</taxon>
    </lineage>
</organism>
<sequence>MTIAPLTPQAAADLPCPGIAEALGWTDAWQTRHGDIWLVTREDGDTLVRRADGTGQVVRFPDPTGDYRGYTTPAPGGTAFAVCGDSAVTLLDAEGNARWSHPHDPWSADNGSGRGACAFTADGRHLIAVVPGTVTAGGYEGDLLVVLDSATGAPAASRPLTAASAIYEIRQPLEGSGQLIVSAGQGQDDALTYVAVFDGTTLHTTELDTKDEPVTDVDPVGRHLLTLERGGAHLTLRTLGDDHLPTAERELPVEHLTEDEDQLFVGRPVLLGDSRILAAVADEEWAEETRHFLIDAATLQPLAEITYPRPAGPDVVPLPDSSWLTPDDDRLDHWHLDQPHP</sequence>
<evidence type="ECO:0000256" key="1">
    <source>
        <dbReference type="SAM" id="MobiDB-lite"/>
    </source>
</evidence>
<dbReference type="RefSeq" id="WP_285736794.1">
    <property type="nucleotide sequence ID" value="NZ_BSSA01000010.1"/>
</dbReference>
<reference evidence="2" key="1">
    <citation type="submission" date="2023-02" db="EMBL/GenBank/DDBJ databases">
        <title>Kitasatospora phosalacinea NBRC 14627.</title>
        <authorList>
            <person name="Ichikawa N."/>
            <person name="Sato H."/>
            <person name="Tonouchi N."/>
        </authorList>
    </citation>
    <scope>NUCLEOTIDE SEQUENCE</scope>
    <source>
        <strain evidence="2">NBRC 14627</strain>
    </source>
</reference>
<feature type="region of interest" description="Disordered" evidence="1">
    <location>
        <begin position="318"/>
        <end position="341"/>
    </location>
</feature>
<proteinExistence type="predicted"/>
<dbReference type="Gene3D" id="2.130.10.10">
    <property type="entry name" value="YVTN repeat-like/Quinoprotein amine dehydrogenase"/>
    <property type="match status" value="1"/>
</dbReference>
<name>A0A9W6Q9J0_9ACTN</name>
<evidence type="ECO:0000313" key="3">
    <source>
        <dbReference type="Proteomes" id="UP001165041"/>
    </source>
</evidence>
<comment type="caution">
    <text evidence="2">The sequence shown here is derived from an EMBL/GenBank/DDBJ whole genome shotgun (WGS) entry which is preliminary data.</text>
</comment>
<feature type="compositionally biased region" description="Basic and acidic residues" evidence="1">
    <location>
        <begin position="327"/>
        <end position="341"/>
    </location>
</feature>
<dbReference type="Proteomes" id="UP001165041">
    <property type="component" value="Unassembled WGS sequence"/>
</dbReference>
<dbReference type="EMBL" id="BSSA01000010">
    <property type="protein sequence ID" value="GLW70978.1"/>
    <property type="molecule type" value="Genomic_DNA"/>
</dbReference>
<accession>A0A9W6Q9J0</accession>